<name>A0A9R0IX44_SPIOL</name>
<dbReference type="RefSeq" id="XP_021857248.1">
    <property type="nucleotide sequence ID" value="XM_022001556.1"/>
</dbReference>
<evidence type="ECO:0000259" key="1">
    <source>
        <dbReference type="Pfam" id="PF10551"/>
    </source>
</evidence>
<organism evidence="2 3">
    <name type="scientific">Spinacia oleracea</name>
    <name type="common">Spinach</name>
    <dbReference type="NCBI Taxonomy" id="3562"/>
    <lineage>
        <taxon>Eukaryota</taxon>
        <taxon>Viridiplantae</taxon>
        <taxon>Streptophyta</taxon>
        <taxon>Embryophyta</taxon>
        <taxon>Tracheophyta</taxon>
        <taxon>Spermatophyta</taxon>
        <taxon>Magnoliopsida</taxon>
        <taxon>eudicotyledons</taxon>
        <taxon>Gunneridae</taxon>
        <taxon>Pentapetalae</taxon>
        <taxon>Caryophyllales</taxon>
        <taxon>Chenopodiaceae</taxon>
        <taxon>Chenopodioideae</taxon>
        <taxon>Anserineae</taxon>
        <taxon>Spinacia</taxon>
    </lineage>
</organism>
<dbReference type="GeneID" id="110796494"/>
<proteinExistence type="predicted"/>
<dbReference type="Pfam" id="PF10551">
    <property type="entry name" value="MULE"/>
    <property type="match status" value="1"/>
</dbReference>
<dbReference type="KEGG" id="soe:110796494"/>
<feature type="domain" description="MULE transposase" evidence="1">
    <location>
        <begin position="255"/>
        <end position="348"/>
    </location>
</feature>
<reference evidence="2" key="1">
    <citation type="journal article" date="2021" name="Nat. Commun.">
        <title>Genomic analyses provide insights into spinach domestication and the genetic basis of agronomic traits.</title>
        <authorList>
            <person name="Cai X."/>
            <person name="Sun X."/>
            <person name="Xu C."/>
            <person name="Sun H."/>
            <person name="Wang X."/>
            <person name="Ge C."/>
            <person name="Zhang Z."/>
            <person name="Wang Q."/>
            <person name="Fei Z."/>
            <person name="Jiao C."/>
            <person name="Wang Q."/>
        </authorList>
    </citation>
    <scope>NUCLEOTIDE SEQUENCE [LARGE SCALE GENOMIC DNA]</scope>
    <source>
        <strain evidence="2">cv. Varoflay</strain>
    </source>
</reference>
<gene>
    <name evidence="3" type="primary">LOC110796494</name>
</gene>
<evidence type="ECO:0000313" key="2">
    <source>
        <dbReference type="Proteomes" id="UP000813463"/>
    </source>
</evidence>
<dbReference type="Proteomes" id="UP000813463">
    <property type="component" value="Chromosome 2"/>
</dbReference>
<dbReference type="AlphaFoldDB" id="A0A9R0IX44"/>
<dbReference type="PANTHER" id="PTHR47718">
    <property type="entry name" value="OS01G0519700 PROTEIN"/>
    <property type="match status" value="1"/>
</dbReference>
<reference evidence="3" key="2">
    <citation type="submission" date="2025-08" db="UniProtKB">
        <authorList>
            <consortium name="RefSeq"/>
        </authorList>
    </citation>
    <scope>IDENTIFICATION</scope>
    <source>
        <tissue evidence="3">Leaf</tissue>
    </source>
</reference>
<dbReference type="PANTHER" id="PTHR47718:SF13">
    <property type="entry name" value="OS09G0290500 PROTEIN"/>
    <property type="match status" value="1"/>
</dbReference>
<keyword evidence="2" id="KW-1185">Reference proteome</keyword>
<evidence type="ECO:0000313" key="3">
    <source>
        <dbReference type="RefSeq" id="XP_021857248.1"/>
    </source>
</evidence>
<accession>A0A9R0IX44</accession>
<dbReference type="InterPro" id="IPR018289">
    <property type="entry name" value="MULE_transposase_dom"/>
</dbReference>
<sequence length="487" mass="55785">MDNIEEHPRLPIDLNESGETEELVKPRVGICFVSGADFSRFCHEYAYREGFELFIKSSELLKEFKAKGVCRRGVGDKEAKPDMTKRMRFKCKSGGQAKTEGCNVTGCKMFVYGVLRGGKYDITSCKLAHNHELNPSCSNLMVNYRSIDQGTFERAIINDNAGISINRNFSAQVLEHGGFDNMTFNNRDLRNAINLDRRMTRCMGDARALEDYFKKQHELNNEFYSCLKVGEDGTLLNSFWSDARSRDSYKYFAHVIAFDTTFSVNRFRMPFAPFIGINHHGSSIIFGAALITHEDTENFVWVFEKFQKCMGTKPKGICTDQCRAIGRAVEVVFPGVPHRFCLWHLLQNAAKNLGTNANWKDIDRLIRTAVHDMMDLEEFDEAWCIIMDKYGLREASWMKEQYETRSQWAPAYCRGTFWAGMSSTQRSEGMNRFFKTQVNLQCGFLTFVKRYEQALKNKAAEEADNTSGVRFSKVVHKCNVCGGEERV</sequence>
<protein>
    <submittedName>
        <fullName evidence="3">Protein FAR1-RELATED SEQUENCE 5-like</fullName>
    </submittedName>
</protein>